<comment type="caution">
    <text evidence="4">The sequence shown here is derived from an EMBL/GenBank/DDBJ whole genome shotgun (WGS) entry which is preliminary data.</text>
</comment>
<dbReference type="GO" id="GO:0009245">
    <property type="term" value="P:lipid A biosynthetic process"/>
    <property type="evidence" value="ECO:0007669"/>
    <property type="project" value="TreeGrafter"/>
</dbReference>
<keyword evidence="5" id="KW-1185">Reference proteome</keyword>
<dbReference type="SUPFAM" id="SSF56300">
    <property type="entry name" value="Metallo-dependent phosphatases"/>
    <property type="match status" value="1"/>
</dbReference>
<dbReference type="InterPro" id="IPR004843">
    <property type="entry name" value="Calcineurin-like_PHP"/>
</dbReference>
<dbReference type="GO" id="GO:0016020">
    <property type="term" value="C:membrane"/>
    <property type="evidence" value="ECO:0007669"/>
    <property type="project" value="GOC"/>
</dbReference>
<evidence type="ECO:0000313" key="4">
    <source>
        <dbReference type="EMBL" id="RTQ50224.1"/>
    </source>
</evidence>
<dbReference type="InterPro" id="IPR029052">
    <property type="entry name" value="Metallo-depent_PP-like"/>
</dbReference>
<keyword evidence="2" id="KW-0378">Hydrolase</keyword>
<dbReference type="Gene3D" id="3.60.21.10">
    <property type="match status" value="1"/>
</dbReference>
<dbReference type="Pfam" id="PF00149">
    <property type="entry name" value="Metallophos"/>
    <property type="match status" value="1"/>
</dbReference>
<dbReference type="EMBL" id="RXOF01000005">
    <property type="protein sequence ID" value="RTQ50224.1"/>
    <property type="molecule type" value="Genomic_DNA"/>
</dbReference>
<dbReference type="PANTHER" id="PTHR31302:SF31">
    <property type="entry name" value="PHOSPHODIESTERASE YAEI"/>
    <property type="match status" value="1"/>
</dbReference>
<dbReference type="Proteomes" id="UP000282184">
    <property type="component" value="Unassembled WGS sequence"/>
</dbReference>
<evidence type="ECO:0000256" key="1">
    <source>
        <dbReference type="ARBA" id="ARBA00022723"/>
    </source>
</evidence>
<accession>A0A3S0JHQ5</accession>
<dbReference type="OrthoDB" id="9780884at2"/>
<gene>
    <name evidence="4" type="ORF">EJV47_11375</name>
</gene>
<dbReference type="AlphaFoldDB" id="A0A3S0JHQ5"/>
<protein>
    <recommendedName>
        <fullName evidence="3">Calcineurin-like phosphoesterase domain-containing protein</fullName>
    </recommendedName>
</protein>
<dbReference type="GO" id="GO:0008758">
    <property type="term" value="F:UDP-2,3-diacylglucosamine hydrolase activity"/>
    <property type="evidence" value="ECO:0007669"/>
    <property type="project" value="TreeGrafter"/>
</dbReference>
<organism evidence="4 5">
    <name type="scientific">Hymenobacter gummosus</name>
    <dbReference type="NCBI Taxonomy" id="1776032"/>
    <lineage>
        <taxon>Bacteria</taxon>
        <taxon>Pseudomonadati</taxon>
        <taxon>Bacteroidota</taxon>
        <taxon>Cytophagia</taxon>
        <taxon>Cytophagales</taxon>
        <taxon>Hymenobacteraceae</taxon>
        <taxon>Hymenobacter</taxon>
    </lineage>
</organism>
<evidence type="ECO:0000256" key="2">
    <source>
        <dbReference type="ARBA" id="ARBA00022801"/>
    </source>
</evidence>
<evidence type="ECO:0000313" key="5">
    <source>
        <dbReference type="Proteomes" id="UP000282184"/>
    </source>
</evidence>
<dbReference type="GO" id="GO:0046872">
    <property type="term" value="F:metal ion binding"/>
    <property type="evidence" value="ECO:0007669"/>
    <property type="project" value="UniProtKB-KW"/>
</dbReference>
<dbReference type="InterPro" id="IPR051158">
    <property type="entry name" value="Metallophosphoesterase_sf"/>
</dbReference>
<sequence length="233" mass="25375">MPTPDLLIRREQYRSNAPHAPLRLLYLSDLHFTARSDALAARIAALGAAEAPQLILLGGDYADTPGGRRPLARLVAELARLAPTLAVAGNHDRWLGLGAIRAAITDAGGQWLEGQRRQLQLGGLRLHLDGNLPPEPGALARQAGQLRLLCAHRPPNLARLHPHYDLILAGHLHGGQVVLWQRGAQLFPGRWLYRWNGLRYARGGCRLLVSRGLGDTLPLRLGCPRELLSVALG</sequence>
<name>A0A3S0JHQ5_9BACT</name>
<reference evidence="4 5" key="1">
    <citation type="submission" date="2018-12" db="EMBL/GenBank/DDBJ databases">
        <title>Hymenobacter gummosus sp. nov., isolated from a spring.</title>
        <authorList>
            <person name="Nie L."/>
        </authorList>
    </citation>
    <scope>NUCLEOTIDE SEQUENCE [LARGE SCALE GENOMIC DNA]</scope>
    <source>
        <strain evidence="4 5">KCTC 52166</strain>
    </source>
</reference>
<dbReference type="PANTHER" id="PTHR31302">
    <property type="entry name" value="TRANSMEMBRANE PROTEIN WITH METALLOPHOSPHOESTERASE DOMAIN-RELATED"/>
    <property type="match status" value="1"/>
</dbReference>
<proteinExistence type="predicted"/>
<feature type="domain" description="Calcineurin-like phosphoesterase" evidence="3">
    <location>
        <begin position="23"/>
        <end position="174"/>
    </location>
</feature>
<evidence type="ECO:0000259" key="3">
    <source>
        <dbReference type="Pfam" id="PF00149"/>
    </source>
</evidence>
<keyword evidence="1" id="KW-0479">Metal-binding</keyword>
<dbReference type="RefSeq" id="WP_126693274.1">
    <property type="nucleotide sequence ID" value="NZ_RXOF01000005.1"/>
</dbReference>